<dbReference type="Pfam" id="PF13715">
    <property type="entry name" value="CarbopepD_reg_2"/>
    <property type="match status" value="1"/>
</dbReference>
<dbReference type="Pfam" id="PF07715">
    <property type="entry name" value="Plug"/>
    <property type="match status" value="1"/>
</dbReference>
<feature type="domain" description="TonB-dependent receptor plug" evidence="1">
    <location>
        <begin position="115"/>
        <end position="221"/>
    </location>
</feature>
<dbReference type="InterPro" id="IPR037066">
    <property type="entry name" value="Plug_dom_sf"/>
</dbReference>
<dbReference type="EMBL" id="UINC01118241">
    <property type="protein sequence ID" value="SVC91240.1"/>
    <property type="molecule type" value="Genomic_DNA"/>
</dbReference>
<feature type="non-terminal residue" evidence="2">
    <location>
        <position position="230"/>
    </location>
</feature>
<evidence type="ECO:0000313" key="2">
    <source>
        <dbReference type="EMBL" id="SVC91240.1"/>
    </source>
</evidence>
<reference evidence="2" key="1">
    <citation type="submission" date="2018-05" db="EMBL/GenBank/DDBJ databases">
        <authorList>
            <person name="Lanie J.A."/>
            <person name="Ng W.-L."/>
            <person name="Kazmierczak K.M."/>
            <person name="Andrzejewski T.M."/>
            <person name="Davidsen T.M."/>
            <person name="Wayne K.J."/>
            <person name="Tettelin H."/>
            <person name="Glass J.I."/>
            <person name="Rusch D."/>
            <person name="Podicherti R."/>
            <person name="Tsui H.-C.T."/>
            <person name="Winkler M.E."/>
        </authorList>
    </citation>
    <scope>NUCLEOTIDE SEQUENCE</scope>
</reference>
<dbReference type="SUPFAM" id="SSF56935">
    <property type="entry name" value="Porins"/>
    <property type="match status" value="1"/>
</dbReference>
<dbReference type="SUPFAM" id="SSF49464">
    <property type="entry name" value="Carboxypeptidase regulatory domain-like"/>
    <property type="match status" value="1"/>
</dbReference>
<dbReference type="Gene3D" id="2.60.40.1120">
    <property type="entry name" value="Carboxypeptidase-like, regulatory domain"/>
    <property type="match status" value="1"/>
</dbReference>
<name>A0A382R235_9ZZZZ</name>
<sequence length="230" mass="25078">MFLFLISFGLAGTDGTIRGKITDVNGVALPGANVILPELSMGAASDMDGNYLILNIPVGKYDVVVSMMGYKKTTMKGVHVLMDQTLWLNFKLEEEIVAGEEVEVIGQKALVERGTTSKKITVSKEAIQALPIRDLTELYTLQSGVVKVESRNKSVPGHEERGIEEIHVRGGRSGQIAYMMDGMYLRNPIFGSIGSGTRLNLFAVKEFDWQPGGFNAEYGDAQSAVSNFHT</sequence>
<accession>A0A382R235</accession>
<dbReference type="AlphaFoldDB" id="A0A382R235"/>
<evidence type="ECO:0000259" key="1">
    <source>
        <dbReference type="Pfam" id="PF07715"/>
    </source>
</evidence>
<organism evidence="2">
    <name type="scientific">marine metagenome</name>
    <dbReference type="NCBI Taxonomy" id="408172"/>
    <lineage>
        <taxon>unclassified sequences</taxon>
        <taxon>metagenomes</taxon>
        <taxon>ecological metagenomes</taxon>
    </lineage>
</organism>
<dbReference type="InterPro" id="IPR039426">
    <property type="entry name" value="TonB-dep_rcpt-like"/>
</dbReference>
<protein>
    <recommendedName>
        <fullName evidence="1">TonB-dependent receptor plug domain-containing protein</fullName>
    </recommendedName>
</protein>
<proteinExistence type="predicted"/>
<dbReference type="InterPro" id="IPR012910">
    <property type="entry name" value="Plug_dom"/>
</dbReference>
<dbReference type="InterPro" id="IPR008969">
    <property type="entry name" value="CarboxyPept-like_regulatory"/>
</dbReference>
<dbReference type="PROSITE" id="PS52016">
    <property type="entry name" value="TONB_DEPENDENT_REC_3"/>
    <property type="match status" value="1"/>
</dbReference>
<gene>
    <name evidence="2" type="ORF">METZ01_LOCUS344094</name>
</gene>
<dbReference type="Gene3D" id="2.170.130.10">
    <property type="entry name" value="TonB-dependent receptor, plug domain"/>
    <property type="match status" value="1"/>
</dbReference>